<dbReference type="GO" id="GO:0140098">
    <property type="term" value="F:catalytic activity, acting on RNA"/>
    <property type="evidence" value="ECO:0007669"/>
    <property type="project" value="UniProtKB-ARBA"/>
</dbReference>
<name>A0A650ENZ7_9SPIO</name>
<dbReference type="PANTHER" id="PTHR21600">
    <property type="entry name" value="MITOCHONDRIAL RNA PSEUDOURIDINE SYNTHASE"/>
    <property type="match status" value="1"/>
</dbReference>
<dbReference type="AlphaFoldDB" id="A0A650ENZ7"/>
<dbReference type="InterPro" id="IPR020103">
    <property type="entry name" value="PsdUridine_synth_cat_dom_sf"/>
</dbReference>
<gene>
    <name evidence="2" type="ORF">Unknown280_2310</name>
</gene>
<dbReference type="InterPro" id="IPR006224">
    <property type="entry name" value="PsdUridine_synth_RluA-like_CS"/>
</dbReference>
<dbReference type="GO" id="GO:0003723">
    <property type="term" value="F:RNA binding"/>
    <property type="evidence" value="ECO:0007669"/>
    <property type="project" value="InterPro"/>
</dbReference>
<dbReference type="Gene3D" id="3.30.2350.10">
    <property type="entry name" value="Pseudouridine synthase"/>
    <property type="match status" value="1"/>
</dbReference>
<accession>A0A650ENZ7</accession>
<organism evidence="2">
    <name type="scientific">uncultured Spirochaetaceae bacterium</name>
    <dbReference type="NCBI Taxonomy" id="201186"/>
    <lineage>
        <taxon>Bacteria</taxon>
        <taxon>Pseudomonadati</taxon>
        <taxon>Spirochaetota</taxon>
        <taxon>Spirochaetia</taxon>
        <taxon>Spirochaetales</taxon>
        <taxon>Spirochaetaceae</taxon>
        <taxon>environmental samples</taxon>
    </lineage>
</organism>
<proteinExistence type="predicted"/>
<sequence length="454" mass="51578">MFPPFDEEAAKKVCIEMLRELEQKKSLCGNQEFYFFKGMLGALVCLDENGEQVVLRAFSGALGGKWNVAEFVPPLFNEEKYNAAISINDKKIHELSVAPADETPEQKSVRKKLRIKLCNETLRRIYSLYKFFCADGIARNFGDIVKEKLYARFRSDEKQCFLIPTGTGDCCAPKLLSHAFENKLLPISLEEFFWNGSSEKKFDETDFRNPCDEKCGLILPAILGLKIIYRDKNILVVEKPSGLLSVPGRGEEKQDCVVRRMQRLFPKTIAQPSVHRLDMDTSGLMVLAFDSQSHKNLSGQFARGEVRKKYIAVLDGIPQNEKLGITRATKNGRLEIRHRVDIENRPYQIHDDIYGKLGITLWQRERIWNMRGGQENAVRTVTTVCFEPLTGRTHQLRFAAASPLGLNAPIVGDNLYGNEEAQAGRLLLHASYLSFKHPVTGERMEFFSAPEFKC</sequence>
<feature type="domain" description="Pseudouridine synthase RsuA/RluA-like" evidence="1">
    <location>
        <begin position="233"/>
        <end position="399"/>
    </location>
</feature>
<dbReference type="EMBL" id="MN577574">
    <property type="protein sequence ID" value="QGT51539.1"/>
    <property type="molecule type" value="Genomic_DNA"/>
</dbReference>
<evidence type="ECO:0000313" key="2">
    <source>
        <dbReference type="EMBL" id="QGT51539.1"/>
    </source>
</evidence>
<dbReference type="InterPro" id="IPR006145">
    <property type="entry name" value="PsdUridine_synth_RsuA/RluA"/>
</dbReference>
<evidence type="ECO:0000259" key="1">
    <source>
        <dbReference type="Pfam" id="PF00849"/>
    </source>
</evidence>
<dbReference type="PANTHER" id="PTHR21600:SF89">
    <property type="entry name" value="RIBOSOMAL LARGE SUBUNIT PSEUDOURIDINE SYNTHASE A"/>
    <property type="match status" value="1"/>
</dbReference>
<dbReference type="CDD" id="cd02869">
    <property type="entry name" value="PseudoU_synth_RluA_like"/>
    <property type="match status" value="1"/>
</dbReference>
<dbReference type="PROSITE" id="PS01129">
    <property type="entry name" value="PSI_RLU"/>
    <property type="match status" value="1"/>
</dbReference>
<dbReference type="SUPFAM" id="SSF55120">
    <property type="entry name" value="Pseudouridine synthase"/>
    <property type="match status" value="1"/>
</dbReference>
<dbReference type="GO" id="GO:0000455">
    <property type="term" value="P:enzyme-directed rRNA pseudouridine synthesis"/>
    <property type="evidence" value="ECO:0007669"/>
    <property type="project" value="TreeGrafter"/>
</dbReference>
<protein>
    <recommendedName>
        <fullName evidence="1">Pseudouridine synthase RsuA/RluA-like domain-containing protein</fullName>
    </recommendedName>
</protein>
<reference evidence="2" key="1">
    <citation type="journal article" date="2020" name="J. ISSAAS">
        <title>Lactobacilli and other gastrointestinal microbiota of Peromyscus leucopus, reservoir host for agents of Lyme disease and other zoonoses in North America.</title>
        <authorList>
            <person name="Milovic A."/>
            <person name="Bassam K."/>
            <person name="Shao H."/>
            <person name="Chatzistamou I."/>
            <person name="Tufts D.M."/>
            <person name="Diuk-Wasser M."/>
            <person name="Barbour A.G."/>
        </authorList>
    </citation>
    <scope>NUCLEOTIDE SEQUENCE</scope>
    <source>
        <strain evidence="2">LL50</strain>
    </source>
</reference>
<dbReference type="GO" id="GO:0009982">
    <property type="term" value="F:pseudouridine synthase activity"/>
    <property type="evidence" value="ECO:0007669"/>
    <property type="project" value="InterPro"/>
</dbReference>
<dbReference type="Pfam" id="PF00849">
    <property type="entry name" value="PseudoU_synth_2"/>
    <property type="match status" value="1"/>
</dbReference>
<dbReference type="InterPro" id="IPR050188">
    <property type="entry name" value="RluA_PseudoU_synthase"/>
</dbReference>